<organism evidence="8 9">
    <name type="scientific">Rhizobium meliloti</name>
    <name type="common">Ensifer meliloti</name>
    <name type="synonym">Sinorhizobium meliloti</name>
    <dbReference type="NCBI Taxonomy" id="382"/>
    <lineage>
        <taxon>Bacteria</taxon>
        <taxon>Pseudomonadati</taxon>
        <taxon>Pseudomonadota</taxon>
        <taxon>Alphaproteobacteria</taxon>
        <taxon>Hyphomicrobiales</taxon>
        <taxon>Rhizobiaceae</taxon>
        <taxon>Sinorhizobium/Ensifer group</taxon>
        <taxon>Sinorhizobium</taxon>
    </lineage>
</organism>
<sequence>MITHGYTETMATSKSHRLDLTRPNWIEVDLNALDHNYRLLKTLVAPGIRIHPSVKSAAYGLGVAEIARRFVELGAETIACGSLTDAEAIREAGDTNIDLMVFGGTLPSGIPRFLDLNVMPTVHNSEIAEAVSSLAKTPQRVYVKVDAGWGRLGFPLKTAEGAIVRIASMPNIVIEGIYTHLPFTDLAGATWAQERTILFNALIDRLKKRGIEAPVTQARSSSGVLLGIKDECTTVCPGSILYGKPSLAEGVIEDLGFEPVLSSIRSRLVHISPNASDKSSAGFSRFAERVAGATGVIPFGRKDGNRTPRPGLTSYAILKGIKVPILSISSELSVLDLSSVPNPRVGDEVLLLGRAGTEEITLAELASNQDAGMNDVLLMMRDRMPVIFRQNPATE</sequence>
<dbReference type="InterPro" id="IPR011079">
    <property type="entry name" value="Ala_racemase_C"/>
</dbReference>
<dbReference type="GO" id="GO:0008784">
    <property type="term" value="F:alanine racemase activity"/>
    <property type="evidence" value="ECO:0007669"/>
    <property type="project" value="UniProtKB-EC"/>
</dbReference>
<dbReference type="SUPFAM" id="SSF50621">
    <property type="entry name" value="Alanine racemase C-terminal domain-like"/>
    <property type="match status" value="1"/>
</dbReference>
<dbReference type="GO" id="GO:0006522">
    <property type="term" value="P:alanine metabolic process"/>
    <property type="evidence" value="ECO:0007669"/>
    <property type="project" value="InterPro"/>
</dbReference>
<gene>
    <name evidence="8" type="ORF">GHK53_04465</name>
</gene>
<keyword evidence="4 6" id="KW-0663">Pyridoxal phosphate</keyword>
<feature type="modified residue" description="N6-(pyridoxal phosphate)lysine" evidence="6">
    <location>
        <position position="55"/>
    </location>
</feature>
<evidence type="ECO:0000313" key="9">
    <source>
        <dbReference type="Proteomes" id="UP000429484"/>
    </source>
</evidence>
<evidence type="ECO:0000256" key="4">
    <source>
        <dbReference type="ARBA" id="ARBA00022898"/>
    </source>
</evidence>
<evidence type="ECO:0000256" key="3">
    <source>
        <dbReference type="ARBA" id="ARBA00013089"/>
    </source>
</evidence>
<dbReference type="EMBL" id="WISR01000047">
    <property type="protein sequence ID" value="MQW32112.1"/>
    <property type="molecule type" value="Genomic_DNA"/>
</dbReference>
<protein>
    <recommendedName>
        <fullName evidence="3">alanine racemase</fullName>
        <ecNumber evidence="3">5.1.1.1</ecNumber>
    </recommendedName>
</protein>
<keyword evidence="5" id="KW-0413">Isomerase</keyword>
<feature type="domain" description="Alanine racemase C-terminal" evidence="7">
    <location>
        <begin position="260"/>
        <end position="389"/>
    </location>
</feature>
<dbReference type="InterPro" id="IPR029066">
    <property type="entry name" value="PLP-binding_barrel"/>
</dbReference>
<dbReference type="SUPFAM" id="SSF51419">
    <property type="entry name" value="PLP-binding barrel"/>
    <property type="match status" value="1"/>
</dbReference>
<dbReference type="RefSeq" id="WP_153349395.1">
    <property type="nucleotide sequence ID" value="NZ_WISR01000047.1"/>
</dbReference>
<dbReference type="AlphaFoldDB" id="A0AAW9TLB3"/>
<name>A0AAW9TLB3_RHIML</name>
<dbReference type="SMART" id="SM01005">
    <property type="entry name" value="Ala_racemase_C"/>
    <property type="match status" value="1"/>
</dbReference>
<dbReference type="Pfam" id="PF00842">
    <property type="entry name" value="Ala_racemase_C"/>
    <property type="match status" value="1"/>
</dbReference>
<comment type="cofactor">
    <cofactor evidence="2 6">
        <name>pyridoxal 5'-phosphate</name>
        <dbReference type="ChEBI" id="CHEBI:597326"/>
    </cofactor>
</comment>
<dbReference type="Gene3D" id="3.20.20.10">
    <property type="entry name" value="Alanine racemase"/>
    <property type="match status" value="1"/>
</dbReference>
<evidence type="ECO:0000256" key="6">
    <source>
        <dbReference type="PIRSR" id="PIRSR600821-50"/>
    </source>
</evidence>
<evidence type="ECO:0000256" key="1">
    <source>
        <dbReference type="ARBA" id="ARBA00000316"/>
    </source>
</evidence>
<evidence type="ECO:0000313" key="8">
    <source>
        <dbReference type="EMBL" id="MQW32112.1"/>
    </source>
</evidence>
<dbReference type="InterPro" id="IPR000821">
    <property type="entry name" value="Ala_racemase"/>
</dbReference>
<comment type="caution">
    <text evidence="8">The sequence shown here is derived from an EMBL/GenBank/DDBJ whole genome shotgun (WGS) entry which is preliminary data.</text>
</comment>
<comment type="catalytic activity">
    <reaction evidence="1">
        <text>L-alanine = D-alanine</text>
        <dbReference type="Rhea" id="RHEA:20249"/>
        <dbReference type="ChEBI" id="CHEBI:57416"/>
        <dbReference type="ChEBI" id="CHEBI:57972"/>
        <dbReference type="EC" id="5.1.1.1"/>
    </reaction>
</comment>
<dbReference type="Gene3D" id="2.40.37.10">
    <property type="entry name" value="Lyase, Ornithine Decarboxylase, Chain A, domain 1"/>
    <property type="match status" value="1"/>
</dbReference>
<dbReference type="Proteomes" id="UP000429484">
    <property type="component" value="Unassembled WGS sequence"/>
</dbReference>
<dbReference type="InterPro" id="IPR009006">
    <property type="entry name" value="Ala_racemase/Decarboxylase_C"/>
</dbReference>
<dbReference type="InterPro" id="IPR001608">
    <property type="entry name" value="Ala_racemase_N"/>
</dbReference>
<proteinExistence type="predicted"/>
<reference evidence="8 9" key="1">
    <citation type="journal article" date="2013" name="Genome Biol.">
        <title>Comparative genomics of the core and accessory genomes of 48 Sinorhizobium strains comprising five genospecies.</title>
        <authorList>
            <person name="Sugawara M."/>
            <person name="Epstein B."/>
            <person name="Badgley B.D."/>
            <person name="Unno T."/>
            <person name="Xu L."/>
            <person name="Reese J."/>
            <person name="Gyaneshwar P."/>
            <person name="Denny R."/>
            <person name="Mudge J."/>
            <person name="Bharti A.K."/>
            <person name="Farmer A.D."/>
            <person name="May G.D."/>
            <person name="Woodward J.E."/>
            <person name="Medigue C."/>
            <person name="Vallenet D."/>
            <person name="Lajus A."/>
            <person name="Rouy Z."/>
            <person name="Martinez-Vaz B."/>
            <person name="Tiffin P."/>
            <person name="Young N.D."/>
            <person name="Sadowsky M.J."/>
        </authorList>
    </citation>
    <scope>NUCLEOTIDE SEQUENCE [LARGE SCALE GENOMIC DNA]</scope>
    <source>
        <strain evidence="8 9">N6B1</strain>
    </source>
</reference>
<dbReference type="Pfam" id="PF01168">
    <property type="entry name" value="Ala_racemase_N"/>
    <property type="match status" value="1"/>
</dbReference>
<accession>A0AAW9TLB3</accession>
<dbReference type="PANTHER" id="PTHR30511:SF0">
    <property type="entry name" value="ALANINE RACEMASE, CATABOLIC-RELATED"/>
    <property type="match status" value="1"/>
</dbReference>
<evidence type="ECO:0000256" key="5">
    <source>
        <dbReference type="ARBA" id="ARBA00023235"/>
    </source>
</evidence>
<dbReference type="GO" id="GO:0005829">
    <property type="term" value="C:cytosol"/>
    <property type="evidence" value="ECO:0007669"/>
    <property type="project" value="TreeGrafter"/>
</dbReference>
<evidence type="ECO:0000256" key="2">
    <source>
        <dbReference type="ARBA" id="ARBA00001933"/>
    </source>
</evidence>
<dbReference type="PANTHER" id="PTHR30511">
    <property type="entry name" value="ALANINE RACEMASE"/>
    <property type="match status" value="1"/>
</dbReference>
<dbReference type="PRINTS" id="PR00992">
    <property type="entry name" value="ALARACEMASE"/>
</dbReference>
<evidence type="ECO:0000259" key="7">
    <source>
        <dbReference type="SMART" id="SM01005"/>
    </source>
</evidence>
<dbReference type="EC" id="5.1.1.1" evidence="3"/>
<dbReference type="GO" id="GO:0030170">
    <property type="term" value="F:pyridoxal phosphate binding"/>
    <property type="evidence" value="ECO:0007669"/>
    <property type="project" value="TreeGrafter"/>
</dbReference>